<dbReference type="Gene3D" id="1.10.45.10">
    <property type="entry name" value="Vanillyl-alcohol Oxidase, Chain A, domain 4"/>
    <property type="match status" value="1"/>
</dbReference>
<gene>
    <name evidence="16" type="ORF">HS088_TW03G00959</name>
</gene>
<sequence length="496" mass="56218">MRFGETYMEYLHEDQDRFTDKFSHIEYQKLKEVLEICKTCKASHDSCETESEHEETQKPTYSQHCQCKSCSLCDQTFFSELMKEASDIAGCFNSRVKHLLHHHVATGMQRYLLRIRQCFKNDTQSMVEEGQMLIKYVTMNAIAICKILKKYDKVHCSTNGKDFKLKLQSEHIELLHSPWLIELGAFCLNFEVFDDAEFSDFAGHFSCNLDAAQPVISLTLPNSMNLEYDLTCAICLDIVFNPYALSCGHWFCKSCACAAASVMLFEGPKVASRDSKCPICREANVYAKAVHMLELDLLLKRSGVSFGGKGSTEFVVKGSLKEIPQQLIDELKAICQALSLISTSSAFWAAVQLENMTMDHEERLFHGKPNHKTAFTKQLISPMWLFSEDVYVPLSCLAELISSTVIAHASYGNFHTVILFDLDQEEQRQEAERLNQFMEHTALSMEGTCTGEHGVGTGKMKDLEKEFGMTMKRIKSALDPNNTMNPGKLIPPYVCF</sequence>
<dbReference type="PANTHER" id="PTHR46764">
    <property type="entry name" value="E3 UBIQUITIN-PROTEIN LIGASE BAH1"/>
    <property type="match status" value="1"/>
</dbReference>
<evidence type="ECO:0000256" key="3">
    <source>
        <dbReference type="ARBA" id="ARBA00004906"/>
    </source>
</evidence>
<keyword evidence="8" id="KW-0479">Metal-binding</keyword>
<comment type="cofactor">
    <cofactor evidence="2">
        <name>FAD</name>
        <dbReference type="ChEBI" id="CHEBI:57692"/>
    </cofactor>
</comment>
<dbReference type="UniPathway" id="UPA00143"/>
<evidence type="ECO:0000256" key="4">
    <source>
        <dbReference type="ARBA" id="ARBA00008000"/>
    </source>
</evidence>
<dbReference type="Gene3D" id="3.30.70.2740">
    <property type="match status" value="1"/>
</dbReference>
<evidence type="ECO:0000256" key="5">
    <source>
        <dbReference type="ARBA" id="ARBA00012483"/>
    </source>
</evidence>
<dbReference type="EC" id="2.3.2.27" evidence="5"/>
<dbReference type="PANTHER" id="PTHR46764:SF2">
    <property type="entry name" value="E3 UBIQUITIN-PROTEIN LIGASE BAH1-LIKE-RELATED"/>
    <property type="match status" value="1"/>
</dbReference>
<evidence type="ECO:0000256" key="1">
    <source>
        <dbReference type="ARBA" id="ARBA00000900"/>
    </source>
</evidence>
<dbReference type="CDD" id="cd14482">
    <property type="entry name" value="SPX_BAH1-like"/>
    <property type="match status" value="1"/>
</dbReference>
<dbReference type="EMBL" id="JAAARO010000003">
    <property type="protein sequence ID" value="KAF5750620.1"/>
    <property type="molecule type" value="Genomic_DNA"/>
</dbReference>
<evidence type="ECO:0000259" key="15">
    <source>
        <dbReference type="PROSITE" id="PS51382"/>
    </source>
</evidence>
<keyword evidence="17" id="KW-1185">Reference proteome</keyword>
<dbReference type="FunFam" id="1.10.45.10:FF:000001">
    <property type="entry name" value="D-lactate dehydrogenase mitochondrial"/>
    <property type="match status" value="1"/>
</dbReference>
<dbReference type="Pfam" id="PF13445">
    <property type="entry name" value="zf-RING_UBOX"/>
    <property type="match status" value="1"/>
</dbReference>
<dbReference type="InterPro" id="IPR017907">
    <property type="entry name" value="Znf_RING_CS"/>
</dbReference>
<dbReference type="PROSITE" id="PS50089">
    <property type="entry name" value="ZF_RING_2"/>
    <property type="match status" value="1"/>
</dbReference>
<dbReference type="Gene3D" id="3.30.40.10">
    <property type="entry name" value="Zinc/RING finger domain, C3HC4 (zinc finger)"/>
    <property type="match status" value="1"/>
</dbReference>
<dbReference type="InterPro" id="IPR004113">
    <property type="entry name" value="FAD-bd_oxidored_4_C"/>
</dbReference>
<dbReference type="PROSITE" id="PS00518">
    <property type="entry name" value="ZF_RING_1"/>
    <property type="match status" value="1"/>
</dbReference>
<dbReference type="Proteomes" id="UP000593562">
    <property type="component" value="Unassembled WGS sequence"/>
</dbReference>
<dbReference type="InterPro" id="IPR001841">
    <property type="entry name" value="Znf_RING"/>
</dbReference>
<keyword evidence="7" id="KW-0808">Transferase</keyword>
<dbReference type="SUPFAM" id="SSF57850">
    <property type="entry name" value="RING/U-box"/>
    <property type="match status" value="1"/>
</dbReference>
<dbReference type="AlphaFoldDB" id="A0A7J7DW68"/>
<evidence type="ECO:0000256" key="6">
    <source>
        <dbReference type="ARBA" id="ARBA00022630"/>
    </source>
</evidence>
<feature type="domain" description="SPX" evidence="15">
    <location>
        <begin position="1"/>
        <end position="165"/>
    </location>
</feature>
<dbReference type="InterPro" id="IPR013083">
    <property type="entry name" value="Znf_RING/FYVE/PHD"/>
</dbReference>
<dbReference type="GO" id="GO:0016567">
    <property type="term" value="P:protein ubiquitination"/>
    <property type="evidence" value="ECO:0007669"/>
    <property type="project" value="UniProtKB-UniPathway"/>
</dbReference>
<name>A0A7J7DW68_TRIWF</name>
<evidence type="ECO:0000313" key="16">
    <source>
        <dbReference type="EMBL" id="KAF5750620.1"/>
    </source>
</evidence>
<evidence type="ECO:0000256" key="2">
    <source>
        <dbReference type="ARBA" id="ARBA00001974"/>
    </source>
</evidence>
<dbReference type="SUPFAM" id="SSF55103">
    <property type="entry name" value="FAD-linked oxidases, C-terminal domain"/>
    <property type="match status" value="1"/>
</dbReference>
<dbReference type="InterPro" id="IPR016171">
    <property type="entry name" value="Vanillyl_alc_oxidase_C-sub2"/>
</dbReference>
<dbReference type="GO" id="GO:0008270">
    <property type="term" value="F:zinc ion binding"/>
    <property type="evidence" value="ECO:0007669"/>
    <property type="project" value="UniProtKB-KW"/>
</dbReference>
<evidence type="ECO:0000256" key="7">
    <source>
        <dbReference type="ARBA" id="ARBA00022679"/>
    </source>
</evidence>
<evidence type="ECO:0000259" key="14">
    <source>
        <dbReference type="PROSITE" id="PS50089"/>
    </source>
</evidence>
<dbReference type="InterPro" id="IPR016164">
    <property type="entry name" value="FAD-linked_Oxase-like_C"/>
</dbReference>
<keyword evidence="6" id="KW-0285">Flavoprotein</keyword>
<keyword evidence="11" id="KW-0274">FAD</keyword>
<feature type="domain" description="RING-type" evidence="14">
    <location>
        <begin position="232"/>
        <end position="281"/>
    </location>
</feature>
<dbReference type="InParanoid" id="A0A7J7DW68"/>
<dbReference type="InterPro" id="IPR004331">
    <property type="entry name" value="SPX_dom"/>
</dbReference>
<proteinExistence type="inferred from homology"/>
<keyword evidence="12" id="KW-0862">Zinc</keyword>
<keyword evidence="9 13" id="KW-0863">Zinc-finger</keyword>
<reference evidence="16 17" key="1">
    <citation type="journal article" date="2020" name="Nat. Commun.">
        <title>Genome of Tripterygium wilfordii and identification of cytochrome P450 involved in triptolide biosynthesis.</title>
        <authorList>
            <person name="Tu L."/>
            <person name="Su P."/>
            <person name="Zhang Z."/>
            <person name="Gao L."/>
            <person name="Wang J."/>
            <person name="Hu T."/>
            <person name="Zhou J."/>
            <person name="Zhang Y."/>
            <person name="Zhao Y."/>
            <person name="Liu Y."/>
            <person name="Song Y."/>
            <person name="Tong Y."/>
            <person name="Lu Y."/>
            <person name="Yang J."/>
            <person name="Xu C."/>
            <person name="Jia M."/>
            <person name="Peters R.J."/>
            <person name="Huang L."/>
            <person name="Gao W."/>
        </authorList>
    </citation>
    <scope>NUCLEOTIDE SEQUENCE [LARGE SCALE GENOMIC DNA]</scope>
    <source>
        <strain evidence="17">cv. XIE 37</strain>
        <tissue evidence="16">Leaf</tissue>
    </source>
</reference>
<keyword evidence="10" id="KW-0833">Ubl conjugation pathway</keyword>
<evidence type="ECO:0000256" key="10">
    <source>
        <dbReference type="ARBA" id="ARBA00022786"/>
    </source>
</evidence>
<evidence type="ECO:0000256" key="9">
    <source>
        <dbReference type="ARBA" id="ARBA00022771"/>
    </source>
</evidence>
<dbReference type="InterPro" id="IPR033326">
    <property type="entry name" value="BAH1"/>
</dbReference>
<dbReference type="InterPro" id="IPR027370">
    <property type="entry name" value="Znf-RING_euk"/>
</dbReference>
<evidence type="ECO:0000256" key="13">
    <source>
        <dbReference type="PROSITE-ProRule" id="PRU00175"/>
    </source>
</evidence>
<dbReference type="PROSITE" id="PS51382">
    <property type="entry name" value="SPX"/>
    <property type="match status" value="1"/>
</dbReference>
<evidence type="ECO:0000256" key="8">
    <source>
        <dbReference type="ARBA" id="ARBA00022723"/>
    </source>
</evidence>
<accession>A0A7J7DW68</accession>
<evidence type="ECO:0000256" key="11">
    <source>
        <dbReference type="ARBA" id="ARBA00022827"/>
    </source>
</evidence>
<dbReference type="Pfam" id="PF02913">
    <property type="entry name" value="FAD-oxidase_C"/>
    <property type="match status" value="1"/>
</dbReference>
<dbReference type="GO" id="GO:0061630">
    <property type="term" value="F:ubiquitin protein ligase activity"/>
    <property type="evidence" value="ECO:0007669"/>
    <property type="project" value="UniProtKB-EC"/>
</dbReference>
<evidence type="ECO:0000256" key="12">
    <source>
        <dbReference type="ARBA" id="ARBA00022833"/>
    </source>
</evidence>
<dbReference type="SMART" id="SM00184">
    <property type="entry name" value="RING"/>
    <property type="match status" value="1"/>
</dbReference>
<comment type="pathway">
    <text evidence="3">Protein modification; protein ubiquitination.</text>
</comment>
<dbReference type="GO" id="GO:0050660">
    <property type="term" value="F:flavin adenine dinucleotide binding"/>
    <property type="evidence" value="ECO:0007669"/>
    <property type="project" value="InterPro"/>
</dbReference>
<comment type="caution">
    <text evidence="16">The sequence shown here is derived from an EMBL/GenBank/DDBJ whole genome shotgun (WGS) entry which is preliminary data.</text>
</comment>
<evidence type="ECO:0000313" key="17">
    <source>
        <dbReference type="Proteomes" id="UP000593562"/>
    </source>
</evidence>
<organism evidence="16 17">
    <name type="scientific">Tripterygium wilfordii</name>
    <name type="common">Thunder God vine</name>
    <dbReference type="NCBI Taxonomy" id="458696"/>
    <lineage>
        <taxon>Eukaryota</taxon>
        <taxon>Viridiplantae</taxon>
        <taxon>Streptophyta</taxon>
        <taxon>Embryophyta</taxon>
        <taxon>Tracheophyta</taxon>
        <taxon>Spermatophyta</taxon>
        <taxon>Magnoliopsida</taxon>
        <taxon>eudicotyledons</taxon>
        <taxon>Gunneridae</taxon>
        <taxon>Pentapetalae</taxon>
        <taxon>rosids</taxon>
        <taxon>fabids</taxon>
        <taxon>Celastrales</taxon>
        <taxon>Celastraceae</taxon>
        <taxon>Tripterygium</taxon>
    </lineage>
</organism>
<comment type="catalytic activity">
    <reaction evidence="1">
        <text>S-ubiquitinyl-[E2 ubiquitin-conjugating enzyme]-L-cysteine + [acceptor protein]-L-lysine = [E2 ubiquitin-conjugating enzyme]-L-cysteine + N(6)-ubiquitinyl-[acceptor protein]-L-lysine.</text>
        <dbReference type="EC" id="2.3.2.27"/>
    </reaction>
</comment>
<protein>
    <recommendedName>
        <fullName evidence="5">RING-type E3 ubiquitin transferase</fullName>
        <ecNumber evidence="5">2.3.2.27</ecNumber>
    </recommendedName>
</protein>
<comment type="similarity">
    <text evidence="4">Belongs to the FAD-binding oxidoreductase/transferase type 4 family.</text>
</comment>